<dbReference type="InterPro" id="IPR029058">
    <property type="entry name" value="AB_hydrolase_fold"/>
</dbReference>
<dbReference type="GO" id="GO:0016787">
    <property type="term" value="F:hydrolase activity"/>
    <property type="evidence" value="ECO:0007669"/>
    <property type="project" value="UniProtKB-KW"/>
</dbReference>
<evidence type="ECO:0000256" key="1">
    <source>
        <dbReference type="ARBA" id="ARBA00022801"/>
    </source>
</evidence>
<evidence type="ECO:0000259" key="2">
    <source>
        <dbReference type="Pfam" id="PF07859"/>
    </source>
</evidence>
<evidence type="ECO:0000313" key="4">
    <source>
        <dbReference type="Proteomes" id="UP000023152"/>
    </source>
</evidence>
<organism evidence="3 4">
    <name type="scientific">Reticulomyxa filosa</name>
    <dbReference type="NCBI Taxonomy" id="46433"/>
    <lineage>
        <taxon>Eukaryota</taxon>
        <taxon>Sar</taxon>
        <taxon>Rhizaria</taxon>
        <taxon>Retaria</taxon>
        <taxon>Foraminifera</taxon>
        <taxon>Monothalamids</taxon>
        <taxon>Reticulomyxidae</taxon>
        <taxon>Reticulomyxa</taxon>
    </lineage>
</organism>
<sequence>MHKIHLIGESAGGGLILSTLQYIQEKYVETSIVASNVGLAVLLSPFTDMSLKYTHSSYEENKNKDAHLSLNMITSVREFVSGIRNAEGQKTKDFDDKLFELWYISPIYGNVRKMTSARILFTVSQYEILRDDSVQMYNKIKSEDKTRKVDIWFYNSTVHALPVLAPYIPEAMDAVLNIAFYMKHHIAELDQA</sequence>
<feature type="domain" description="Alpha/beta hydrolase fold-3" evidence="2">
    <location>
        <begin position="3"/>
        <end position="160"/>
    </location>
</feature>
<dbReference type="InterPro" id="IPR050300">
    <property type="entry name" value="GDXG_lipolytic_enzyme"/>
</dbReference>
<protein>
    <submittedName>
        <fullName evidence="3">Putative acetyl-hydrolase</fullName>
    </submittedName>
</protein>
<keyword evidence="4" id="KW-1185">Reference proteome</keyword>
<keyword evidence="1 3" id="KW-0378">Hydrolase</keyword>
<name>X6N3G5_RETFI</name>
<dbReference type="EMBL" id="ASPP01012417">
    <property type="protein sequence ID" value="ETO20621.1"/>
    <property type="molecule type" value="Genomic_DNA"/>
</dbReference>
<dbReference type="InterPro" id="IPR013094">
    <property type="entry name" value="AB_hydrolase_3"/>
</dbReference>
<comment type="caution">
    <text evidence="3">The sequence shown here is derived from an EMBL/GenBank/DDBJ whole genome shotgun (WGS) entry which is preliminary data.</text>
</comment>
<dbReference type="Pfam" id="PF07859">
    <property type="entry name" value="Abhydrolase_3"/>
    <property type="match status" value="1"/>
</dbReference>
<gene>
    <name evidence="3" type="ORF">RFI_16599</name>
</gene>
<dbReference type="Proteomes" id="UP000023152">
    <property type="component" value="Unassembled WGS sequence"/>
</dbReference>
<dbReference type="PANTHER" id="PTHR48081:SF8">
    <property type="entry name" value="ALPHA_BETA HYDROLASE FOLD-3 DOMAIN-CONTAINING PROTEIN-RELATED"/>
    <property type="match status" value="1"/>
</dbReference>
<proteinExistence type="predicted"/>
<dbReference type="SUPFAM" id="SSF53474">
    <property type="entry name" value="alpha/beta-Hydrolases"/>
    <property type="match status" value="1"/>
</dbReference>
<dbReference type="Gene3D" id="3.40.50.1820">
    <property type="entry name" value="alpha/beta hydrolase"/>
    <property type="match status" value="1"/>
</dbReference>
<reference evidence="3 4" key="1">
    <citation type="journal article" date="2013" name="Curr. Biol.">
        <title>The Genome of the Foraminiferan Reticulomyxa filosa.</title>
        <authorList>
            <person name="Glockner G."/>
            <person name="Hulsmann N."/>
            <person name="Schleicher M."/>
            <person name="Noegel A.A."/>
            <person name="Eichinger L."/>
            <person name="Gallinger C."/>
            <person name="Pawlowski J."/>
            <person name="Sierra R."/>
            <person name="Euteneuer U."/>
            <person name="Pillet L."/>
            <person name="Moustafa A."/>
            <person name="Platzer M."/>
            <person name="Groth M."/>
            <person name="Szafranski K."/>
            <person name="Schliwa M."/>
        </authorList>
    </citation>
    <scope>NUCLEOTIDE SEQUENCE [LARGE SCALE GENOMIC DNA]</scope>
</reference>
<dbReference type="PANTHER" id="PTHR48081">
    <property type="entry name" value="AB HYDROLASE SUPERFAMILY PROTEIN C4A8.06C"/>
    <property type="match status" value="1"/>
</dbReference>
<accession>X6N3G5</accession>
<dbReference type="OrthoDB" id="408631at2759"/>
<evidence type="ECO:0000313" key="3">
    <source>
        <dbReference type="EMBL" id="ETO20621.1"/>
    </source>
</evidence>
<dbReference type="AlphaFoldDB" id="X6N3G5"/>